<organism evidence="2 3">
    <name type="scientific">Sulfitobacter sediminis</name>
    <dbReference type="NCBI Taxonomy" id="3234186"/>
    <lineage>
        <taxon>Bacteria</taxon>
        <taxon>Pseudomonadati</taxon>
        <taxon>Pseudomonadota</taxon>
        <taxon>Alphaproteobacteria</taxon>
        <taxon>Rhodobacterales</taxon>
        <taxon>Roseobacteraceae</taxon>
        <taxon>Sulfitobacter</taxon>
    </lineage>
</organism>
<accession>A0ABV3RS41</accession>
<evidence type="ECO:0000313" key="3">
    <source>
        <dbReference type="Proteomes" id="UP001556098"/>
    </source>
</evidence>
<keyword evidence="3" id="KW-1185">Reference proteome</keyword>
<feature type="signal peptide" evidence="1">
    <location>
        <begin position="1"/>
        <end position="26"/>
    </location>
</feature>
<dbReference type="Proteomes" id="UP001556098">
    <property type="component" value="Unassembled WGS sequence"/>
</dbReference>
<gene>
    <name evidence="2" type="ORF">AB2B41_19600</name>
</gene>
<dbReference type="Gene3D" id="3.40.190.10">
    <property type="entry name" value="Periplasmic binding protein-like II"/>
    <property type="match status" value="2"/>
</dbReference>
<reference evidence="2 3" key="1">
    <citation type="submission" date="2024-07" db="EMBL/GenBank/DDBJ databases">
        <title>Marimonas sp.nov., isolated from tidal-flat sediment.</title>
        <authorList>
            <person name="Jayan J.N."/>
            <person name="Lee S.S."/>
        </authorList>
    </citation>
    <scope>NUCLEOTIDE SEQUENCE [LARGE SCALE GENOMIC DNA]</scope>
    <source>
        <strain evidence="2 3">MJW-29</strain>
    </source>
</reference>
<dbReference type="SUPFAM" id="SSF53850">
    <property type="entry name" value="Periplasmic binding protein-like II"/>
    <property type="match status" value="1"/>
</dbReference>
<evidence type="ECO:0000256" key="1">
    <source>
        <dbReference type="SAM" id="SignalP"/>
    </source>
</evidence>
<dbReference type="EMBL" id="JBFNXX010000022">
    <property type="protein sequence ID" value="MEW9921818.1"/>
    <property type="molecule type" value="Genomic_DNA"/>
</dbReference>
<protein>
    <submittedName>
        <fullName evidence="2">Substrate-binding periplasmic protein</fullName>
    </submittedName>
</protein>
<comment type="caution">
    <text evidence="2">The sequence shown here is derived from an EMBL/GenBank/DDBJ whole genome shotgun (WGS) entry which is preliminary data.</text>
</comment>
<feature type="chain" id="PRO_5046711373" evidence="1">
    <location>
        <begin position="27"/>
        <end position="259"/>
    </location>
</feature>
<name>A0ABV3RS41_9RHOB</name>
<sequence length="259" mass="28329">MANGKTRSVPVIAALFAFLIAMPGLAQDKTAYISTLDWPPYTGGDLPGGGATSEVVRQAFEKAGYQTDVAYRPWKRAIDMAKEGKEGVVAYFPGYHCRHQDGFIASEIIGNGPLGFAEHADAPIIWDTLDSIGDQQLKIGTVLGYANTDEFDQKVGTGWILAVPSNDDLTNLKKLTRQRIDAAVIDKFVLEYLKATEPSLKSSRDALVFNSKPLEEKTLYLCFRDDEVGRAMLSEFNSGLAQVDVDAIAEDYFATAFSQ</sequence>
<proteinExistence type="predicted"/>
<dbReference type="RefSeq" id="WP_367879518.1">
    <property type="nucleotide sequence ID" value="NZ_JBFNXX010000022.1"/>
</dbReference>
<keyword evidence="1" id="KW-0732">Signal</keyword>
<evidence type="ECO:0000313" key="2">
    <source>
        <dbReference type="EMBL" id="MEW9921818.1"/>
    </source>
</evidence>